<keyword evidence="1" id="KW-0732">Signal</keyword>
<protein>
    <submittedName>
        <fullName evidence="2">Putative apolipoprotein D</fullName>
    </submittedName>
</protein>
<dbReference type="GO" id="GO:0006629">
    <property type="term" value="P:lipid metabolic process"/>
    <property type="evidence" value="ECO:0007669"/>
    <property type="project" value="TreeGrafter"/>
</dbReference>
<dbReference type="PROSITE" id="PS00213">
    <property type="entry name" value="LIPOCALIN"/>
    <property type="match status" value="1"/>
</dbReference>
<dbReference type="Proteomes" id="UP000283509">
    <property type="component" value="Unassembled WGS sequence"/>
</dbReference>
<dbReference type="InterPro" id="IPR012674">
    <property type="entry name" value="Calycin"/>
</dbReference>
<sequence length="215" mass="24428">MHSHGRVLLALAVLVAGAWSHTLHLGRTCPEVTPYPNLSVDKILGEWYVIHMFSDIVDNTCLVWNMTRGTEPDTIVLKETRQLAVLDVFNVNHTHAVSAVIDIPNLEVPAKMRIRWPTSITGKADFVIFDTDYDSYMAVFECDRAGLLHRRSVAILSRTKAIDELFFDRVRRLLDTAKVEHSALVAISHDSCREIGEHNWHVDEELFDILPDTDE</sequence>
<dbReference type="PANTHER" id="PTHR10612:SF49">
    <property type="entry name" value="APOLIPOPROTEIN D-LIKE PROTEIN"/>
    <property type="match status" value="1"/>
</dbReference>
<dbReference type="InterPro" id="IPR022272">
    <property type="entry name" value="Lipocalin_CS"/>
</dbReference>
<dbReference type="GO" id="GO:0000302">
    <property type="term" value="P:response to reactive oxygen species"/>
    <property type="evidence" value="ECO:0007669"/>
    <property type="project" value="TreeGrafter"/>
</dbReference>
<dbReference type="Gene3D" id="2.40.128.20">
    <property type="match status" value="1"/>
</dbReference>
<dbReference type="CDD" id="cd00301">
    <property type="entry name" value="lipocalin_FABP"/>
    <property type="match status" value="1"/>
</dbReference>
<evidence type="ECO:0000313" key="3">
    <source>
        <dbReference type="Proteomes" id="UP000283509"/>
    </source>
</evidence>
<evidence type="ECO:0000256" key="1">
    <source>
        <dbReference type="SAM" id="SignalP"/>
    </source>
</evidence>
<proteinExistence type="predicted"/>
<reference evidence="2 3" key="2">
    <citation type="submission" date="2019-01" db="EMBL/GenBank/DDBJ databases">
        <title>The decoding of complex shrimp genome reveals the adaptation for benthos swimmer, frequently molting mechanism and breeding impact on genome.</title>
        <authorList>
            <person name="Sun Y."/>
            <person name="Gao Y."/>
            <person name="Yu Y."/>
        </authorList>
    </citation>
    <scope>NUCLEOTIDE SEQUENCE [LARGE SCALE GENOMIC DNA]</scope>
    <source>
        <tissue evidence="2">Muscle</tissue>
    </source>
</reference>
<organism evidence="2 3">
    <name type="scientific">Penaeus vannamei</name>
    <name type="common">Whiteleg shrimp</name>
    <name type="synonym">Litopenaeus vannamei</name>
    <dbReference type="NCBI Taxonomy" id="6689"/>
    <lineage>
        <taxon>Eukaryota</taxon>
        <taxon>Metazoa</taxon>
        <taxon>Ecdysozoa</taxon>
        <taxon>Arthropoda</taxon>
        <taxon>Crustacea</taxon>
        <taxon>Multicrustacea</taxon>
        <taxon>Malacostraca</taxon>
        <taxon>Eumalacostraca</taxon>
        <taxon>Eucarida</taxon>
        <taxon>Decapoda</taxon>
        <taxon>Dendrobranchiata</taxon>
        <taxon>Penaeoidea</taxon>
        <taxon>Penaeidae</taxon>
        <taxon>Penaeus</taxon>
    </lineage>
</organism>
<dbReference type="EMBL" id="QCYY01000822">
    <property type="protein sequence ID" value="ROT82442.1"/>
    <property type="molecule type" value="Genomic_DNA"/>
</dbReference>
<accession>A0A423U185</accession>
<dbReference type="GO" id="GO:0005737">
    <property type="term" value="C:cytoplasm"/>
    <property type="evidence" value="ECO:0007669"/>
    <property type="project" value="TreeGrafter"/>
</dbReference>
<evidence type="ECO:0000313" key="2">
    <source>
        <dbReference type="EMBL" id="ROT82442.1"/>
    </source>
</evidence>
<feature type="signal peptide" evidence="1">
    <location>
        <begin position="1"/>
        <end position="20"/>
    </location>
</feature>
<feature type="chain" id="PRO_5019531713" evidence="1">
    <location>
        <begin position="21"/>
        <end position="215"/>
    </location>
</feature>
<dbReference type="SUPFAM" id="SSF50814">
    <property type="entry name" value="Lipocalins"/>
    <property type="match status" value="1"/>
</dbReference>
<keyword evidence="3" id="KW-1185">Reference proteome</keyword>
<dbReference type="OrthoDB" id="6728016at2759"/>
<comment type="caution">
    <text evidence="2">The sequence shown here is derived from an EMBL/GenBank/DDBJ whole genome shotgun (WGS) entry which is preliminary data.</text>
</comment>
<name>A0A423U185_PENVA</name>
<gene>
    <name evidence="2" type="ORF">C7M84_024401</name>
</gene>
<dbReference type="AlphaFoldDB" id="A0A423U185"/>
<reference evidence="2 3" key="1">
    <citation type="submission" date="2018-04" db="EMBL/GenBank/DDBJ databases">
        <authorList>
            <person name="Zhang X."/>
            <person name="Yuan J."/>
            <person name="Li F."/>
            <person name="Xiang J."/>
        </authorList>
    </citation>
    <scope>NUCLEOTIDE SEQUENCE [LARGE SCALE GENOMIC DNA]</scope>
    <source>
        <tissue evidence="2">Muscle</tissue>
    </source>
</reference>
<keyword evidence="2" id="KW-0449">Lipoprotein</keyword>
<dbReference type="PANTHER" id="PTHR10612">
    <property type="entry name" value="APOLIPOPROTEIN D"/>
    <property type="match status" value="1"/>
</dbReference>